<dbReference type="Gene3D" id="1.10.10.10">
    <property type="entry name" value="Winged helix-like DNA-binding domain superfamily/Winged helix DNA-binding domain"/>
    <property type="match status" value="1"/>
</dbReference>
<dbReference type="SMART" id="SM00421">
    <property type="entry name" value="HTH_LUXR"/>
    <property type="match status" value="1"/>
</dbReference>
<dbReference type="InterPro" id="IPR000792">
    <property type="entry name" value="Tscrpt_reg_LuxR_C"/>
</dbReference>
<dbReference type="Proteomes" id="UP000631312">
    <property type="component" value="Unassembled WGS sequence"/>
</dbReference>
<keyword evidence="3" id="KW-1185">Reference proteome</keyword>
<dbReference type="SUPFAM" id="SSF46894">
    <property type="entry name" value="C-terminal effector domain of the bipartite response regulators"/>
    <property type="match status" value="1"/>
</dbReference>
<dbReference type="PROSITE" id="PS50890">
    <property type="entry name" value="PUA"/>
    <property type="match status" value="1"/>
</dbReference>
<protein>
    <recommendedName>
        <fullName evidence="1">HTH luxR-type domain-containing protein</fullName>
    </recommendedName>
</protein>
<dbReference type="InterPro" id="IPR016032">
    <property type="entry name" value="Sig_transdc_resp-reg_C-effctor"/>
</dbReference>
<dbReference type="EMBL" id="BOMP01000051">
    <property type="protein sequence ID" value="GIE40645.1"/>
    <property type="molecule type" value="Genomic_DNA"/>
</dbReference>
<comment type="caution">
    <text evidence="2">The sequence shown here is derived from an EMBL/GenBank/DDBJ whole genome shotgun (WGS) entry which is preliminary data.</text>
</comment>
<sequence>MLGAIGLSADAEATYLAMLAAPQLDLPQLAVHMNRSEDAVRAALDELIDLSLITFGGDGGGLRTVGPTIGLASLIARAEAEVADKQRQLEATRTAVMSLAAAHEQNRDREHVTKWEGVEAVRGRLEELTLATTVECVSLNPNTAQKPEGKKASRPLNQQMLERGVAIRAIYQDSHRHNPVLQDYATWMTDLGGEIRTAPTLPMLMIVYDRRVAVLPIDPFDSSKGAQEVHAPGIVAAVYGLFAQIWSTATPLGHTPRRDDAGLAPQLRELARLLAAGSTDEMAARKMGVSARTIKRKSAELMDLLDARSRFQAGVVAAQRGWYRHHRDVHPPR</sequence>
<proteinExistence type="predicted"/>
<evidence type="ECO:0000259" key="1">
    <source>
        <dbReference type="PROSITE" id="PS50043"/>
    </source>
</evidence>
<accession>A0ABQ4AI04</accession>
<organism evidence="2 3">
    <name type="scientific">Actinoplanes lobatus</name>
    <dbReference type="NCBI Taxonomy" id="113568"/>
    <lineage>
        <taxon>Bacteria</taxon>
        <taxon>Bacillati</taxon>
        <taxon>Actinomycetota</taxon>
        <taxon>Actinomycetes</taxon>
        <taxon>Micromonosporales</taxon>
        <taxon>Micromonosporaceae</taxon>
        <taxon>Actinoplanes</taxon>
    </lineage>
</organism>
<feature type="domain" description="HTH luxR-type" evidence="1">
    <location>
        <begin position="256"/>
        <end position="321"/>
    </location>
</feature>
<name>A0ABQ4AI04_9ACTN</name>
<dbReference type="PANTHER" id="PTHR34293:SF1">
    <property type="entry name" value="HTH-TYPE TRANSCRIPTIONAL REGULATOR TRMBL2"/>
    <property type="match status" value="1"/>
</dbReference>
<dbReference type="InterPro" id="IPR036388">
    <property type="entry name" value="WH-like_DNA-bd_sf"/>
</dbReference>
<dbReference type="PROSITE" id="PS50043">
    <property type="entry name" value="HTH_LUXR_2"/>
    <property type="match status" value="1"/>
</dbReference>
<evidence type="ECO:0000313" key="2">
    <source>
        <dbReference type="EMBL" id="GIE40645.1"/>
    </source>
</evidence>
<dbReference type="PANTHER" id="PTHR34293">
    <property type="entry name" value="HTH-TYPE TRANSCRIPTIONAL REGULATOR TRMBL2"/>
    <property type="match status" value="1"/>
</dbReference>
<gene>
    <name evidence="2" type="ORF">Alo02nite_35430</name>
</gene>
<evidence type="ECO:0000313" key="3">
    <source>
        <dbReference type="Proteomes" id="UP000631312"/>
    </source>
</evidence>
<reference evidence="2 3" key="1">
    <citation type="submission" date="2021-01" db="EMBL/GenBank/DDBJ databases">
        <title>Whole genome shotgun sequence of Actinoplanes lobatus NBRC 12513.</title>
        <authorList>
            <person name="Komaki H."/>
            <person name="Tamura T."/>
        </authorList>
    </citation>
    <scope>NUCLEOTIDE SEQUENCE [LARGE SCALE GENOMIC DNA]</scope>
    <source>
        <strain evidence="2 3">NBRC 12513</strain>
    </source>
</reference>
<dbReference type="InterPro" id="IPR051797">
    <property type="entry name" value="TrmB-like"/>
</dbReference>